<dbReference type="InterPro" id="IPR052031">
    <property type="entry name" value="Membrane_Transporter-Flippase"/>
</dbReference>
<evidence type="ECO:0000256" key="1">
    <source>
        <dbReference type="ARBA" id="ARBA00004651"/>
    </source>
</evidence>
<keyword evidence="2" id="KW-0813">Transport</keyword>
<proteinExistence type="predicted"/>
<keyword evidence="5 7" id="KW-1133">Transmembrane helix</keyword>
<accession>A0A4U3AQW3</accession>
<dbReference type="AlphaFoldDB" id="A0A4U3AQW3"/>
<dbReference type="GO" id="GO:0005886">
    <property type="term" value="C:plasma membrane"/>
    <property type="evidence" value="ECO:0007669"/>
    <property type="project" value="UniProtKB-SubCell"/>
</dbReference>
<protein>
    <submittedName>
        <fullName evidence="8">MATE family efflux transporter</fullName>
    </submittedName>
</protein>
<keyword evidence="4 7" id="KW-0812">Transmembrane</keyword>
<keyword evidence="6 7" id="KW-0472">Membrane</keyword>
<feature type="transmembrane region" description="Helical" evidence="7">
    <location>
        <begin position="160"/>
        <end position="182"/>
    </location>
</feature>
<dbReference type="PANTHER" id="PTHR43549:SF3">
    <property type="entry name" value="MULTIDRUG RESISTANCE PROTEIN YPNP-RELATED"/>
    <property type="match status" value="1"/>
</dbReference>
<comment type="subcellular location">
    <subcellularLocation>
        <location evidence="1">Cell membrane</location>
        <topology evidence="1">Multi-pass membrane protein</topology>
    </subcellularLocation>
</comment>
<organism evidence="8 9">
    <name type="scientific">Bacillus wiedmannii</name>
    <dbReference type="NCBI Taxonomy" id="1890302"/>
    <lineage>
        <taxon>Bacteria</taxon>
        <taxon>Bacillati</taxon>
        <taxon>Bacillota</taxon>
        <taxon>Bacilli</taxon>
        <taxon>Bacillales</taxon>
        <taxon>Bacillaceae</taxon>
        <taxon>Bacillus</taxon>
        <taxon>Bacillus cereus group</taxon>
    </lineage>
</organism>
<comment type="caution">
    <text evidence="8">The sequence shown here is derived from an EMBL/GenBank/DDBJ whole genome shotgun (WGS) entry which is preliminary data.</text>
</comment>
<evidence type="ECO:0000256" key="4">
    <source>
        <dbReference type="ARBA" id="ARBA00022692"/>
    </source>
</evidence>
<feature type="transmembrane region" description="Helical" evidence="7">
    <location>
        <begin position="194"/>
        <end position="212"/>
    </location>
</feature>
<evidence type="ECO:0000256" key="7">
    <source>
        <dbReference type="SAM" id="Phobius"/>
    </source>
</evidence>
<dbReference type="GO" id="GO:0015297">
    <property type="term" value="F:antiporter activity"/>
    <property type="evidence" value="ECO:0007669"/>
    <property type="project" value="InterPro"/>
</dbReference>
<feature type="transmembrane region" description="Helical" evidence="7">
    <location>
        <begin position="93"/>
        <end position="113"/>
    </location>
</feature>
<reference evidence="8 9" key="1">
    <citation type="journal article" date="2019" name="Environ. Microbiol.">
        <title>An active ?-lactamase is a part of an orchestrated cell wall stress resistance network of Bacillus subtilis and related rhizosphere species.</title>
        <authorList>
            <person name="Bucher T."/>
            <person name="Keren-Paz A."/>
            <person name="Hausser J."/>
            <person name="Olender T."/>
            <person name="Cytryn E."/>
            <person name="Kolodkin-Gal I."/>
        </authorList>
    </citation>
    <scope>NUCLEOTIDE SEQUENCE [LARGE SCALE GENOMIC DNA]</scope>
    <source>
        <strain evidence="8 9">I5</strain>
    </source>
</reference>
<sequence>RKYLRMDGELLKLLLRLGIPASINMILVSLSEIAVIAFVNRYGSDATAAYGVVNQVASYVQMPAVSLGITVSIFAAQSIGANRFDRLQKVVKAGIIMNYVIGGVLISLIYLFSRDILSLFLTSQTTIEIAHSLVMITLWSYLIFGHAQIISATMRASGTVLWPTVIGVVSIWLVEVPVAYYLSYHTSLGIEGIWIGYPAAFIVSLILQYAYYKLSWQKKRITRLVS</sequence>
<feature type="transmembrane region" description="Helical" evidence="7">
    <location>
        <begin position="59"/>
        <end position="81"/>
    </location>
</feature>
<evidence type="ECO:0000256" key="3">
    <source>
        <dbReference type="ARBA" id="ARBA00022475"/>
    </source>
</evidence>
<evidence type="ECO:0000313" key="8">
    <source>
        <dbReference type="EMBL" id="TKI90121.1"/>
    </source>
</evidence>
<dbReference type="Pfam" id="PF01554">
    <property type="entry name" value="MatE"/>
    <property type="match status" value="1"/>
</dbReference>
<dbReference type="InterPro" id="IPR002528">
    <property type="entry name" value="MATE_fam"/>
</dbReference>
<dbReference type="EMBL" id="SZON01001691">
    <property type="protein sequence ID" value="TKI90121.1"/>
    <property type="molecule type" value="Genomic_DNA"/>
</dbReference>
<feature type="transmembrane region" description="Helical" evidence="7">
    <location>
        <begin position="133"/>
        <end position="153"/>
    </location>
</feature>
<feature type="non-terminal residue" evidence="8">
    <location>
        <position position="1"/>
    </location>
</feature>
<dbReference type="Proteomes" id="UP000305222">
    <property type="component" value="Unassembled WGS sequence"/>
</dbReference>
<evidence type="ECO:0000313" key="9">
    <source>
        <dbReference type="Proteomes" id="UP000305222"/>
    </source>
</evidence>
<evidence type="ECO:0000256" key="2">
    <source>
        <dbReference type="ARBA" id="ARBA00022448"/>
    </source>
</evidence>
<dbReference type="GO" id="GO:0042910">
    <property type="term" value="F:xenobiotic transmembrane transporter activity"/>
    <property type="evidence" value="ECO:0007669"/>
    <property type="project" value="InterPro"/>
</dbReference>
<evidence type="ECO:0000256" key="6">
    <source>
        <dbReference type="ARBA" id="ARBA00023136"/>
    </source>
</evidence>
<dbReference type="NCBIfam" id="TIGR00797">
    <property type="entry name" value="matE"/>
    <property type="match status" value="1"/>
</dbReference>
<dbReference type="PANTHER" id="PTHR43549">
    <property type="entry name" value="MULTIDRUG RESISTANCE PROTEIN YPNP-RELATED"/>
    <property type="match status" value="1"/>
</dbReference>
<keyword evidence="3" id="KW-1003">Cell membrane</keyword>
<feature type="transmembrane region" description="Helical" evidence="7">
    <location>
        <begin position="21"/>
        <end position="39"/>
    </location>
</feature>
<name>A0A4U3AQW3_9BACI</name>
<gene>
    <name evidence="8" type="ORF">FC699_24680</name>
</gene>
<evidence type="ECO:0000256" key="5">
    <source>
        <dbReference type="ARBA" id="ARBA00022989"/>
    </source>
</evidence>